<organism evidence="2 3">
    <name type="scientific">Lucilia cuprina</name>
    <name type="common">Green bottle fly</name>
    <name type="synonym">Australian sheep blowfly</name>
    <dbReference type="NCBI Taxonomy" id="7375"/>
    <lineage>
        <taxon>Eukaryota</taxon>
        <taxon>Metazoa</taxon>
        <taxon>Ecdysozoa</taxon>
        <taxon>Arthropoda</taxon>
        <taxon>Hexapoda</taxon>
        <taxon>Insecta</taxon>
        <taxon>Pterygota</taxon>
        <taxon>Neoptera</taxon>
        <taxon>Endopterygota</taxon>
        <taxon>Diptera</taxon>
        <taxon>Brachycera</taxon>
        <taxon>Muscomorpha</taxon>
        <taxon>Oestroidea</taxon>
        <taxon>Calliphoridae</taxon>
        <taxon>Luciliinae</taxon>
        <taxon>Lucilia</taxon>
    </lineage>
</organism>
<feature type="transmembrane region" description="Helical" evidence="1">
    <location>
        <begin position="97"/>
        <end position="124"/>
    </location>
</feature>
<evidence type="ECO:0000256" key="1">
    <source>
        <dbReference type="SAM" id="Phobius"/>
    </source>
</evidence>
<comment type="caution">
    <text evidence="2">The sequence shown here is derived from an EMBL/GenBank/DDBJ whole genome shotgun (WGS) entry which is preliminary data.</text>
</comment>
<keyword evidence="1" id="KW-1133">Transmembrane helix</keyword>
<keyword evidence="1" id="KW-0472">Membrane</keyword>
<keyword evidence="3" id="KW-1185">Reference proteome</keyword>
<dbReference type="EMBL" id="JRES01001238">
    <property type="protein sequence ID" value="KNC24425.1"/>
    <property type="molecule type" value="Genomic_DNA"/>
</dbReference>
<dbReference type="Proteomes" id="UP000037069">
    <property type="component" value="Unassembled WGS sequence"/>
</dbReference>
<protein>
    <submittedName>
        <fullName evidence="2">Uncharacterized protein</fullName>
    </submittedName>
</protein>
<name>A0A0L0BWM9_LUCCU</name>
<keyword evidence="1" id="KW-0812">Transmembrane</keyword>
<dbReference type="AlphaFoldDB" id="A0A0L0BWM9"/>
<sequence>MAGPAVAGINIFESVYVRFERNANEESLIFIVAGNCELGCCCNHCKAVVESIDAAFNVDLPKVGITVWLEGDCVVEVVVRVKSFLNIDSCCIDAINALLLVALLLISLYSKLIVSLVICSVAFVRLFTNPPATLTISPILGTLATSVYLDSKVSGVR</sequence>
<evidence type="ECO:0000313" key="2">
    <source>
        <dbReference type="EMBL" id="KNC24425.1"/>
    </source>
</evidence>
<feature type="transmembrane region" description="Helical" evidence="1">
    <location>
        <begin position="131"/>
        <end position="149"/>
    </location>
</feature>
<reference evidence="2 3" key="1">
    <citation type="journal article" date="2015" name="Nat. Commun.">
        <title>Lucilia cuprina genome unlocks parasitic fly biology to underpin future interventions.</title>
        <authorList>
            <person name="Anstead C.A."/>
            <person name="Korhonen P.K."/>
            <person name="Young N.D."/>
            <person name="Hall R.S."/>
            <person name="Jex A.R."/>
            <person name="Murali S.C."/>
            <person name="Hughes D.S."/>
            <person name="Lee S.F."/>
            <person name="Perry T."/>
            <person name="Stroehlein A.J."/>
            <person name="Ansell B.R."/>
            <person name="Breugelmans B."/>
            <person name="Hofmann A."/>
            <person name="Qu J."/>
            <person name="Dugan S."/>
            <person name="Lee S.L."/>
            <person name="Chao H."/>
            <person name="Dinh H."/>
            <person name="Han Y."/>
            <person name="Doddapaneni H.V."/>
            <person name="Worley K.C."/>
            <person name="Muzny D.M."/>
            <person name="Ioannidis P."/>
            <person name="Waterhouse R.M."/>
            <person name="Zdobnov E.M."/>
            <person name="James P.J."/>
            <person name="Bagnall N.H."/>
            <person name="Kotze A.C."/>
            <person name="Gibbs R.A."/>
            <person name="Richards S."/>
            <person name="Batterham P."/>
            <person name="Gasser R.B."/>
        </authorList>
    </citation>
    <scope>NUCLEOTIDE SEQUENCE [LARGE SCALE GENOMIC DNA]</scope>
    <source>
        <strain evidence="2 3">LS</strain>
        <tissue evidence="2">Full body</tissue>
    </source>
</reference>
<gene>
    <name evidence="2" type="ORF">FF38_14172</name>
</gene>
<evidence type="ECO:0000313" key="3">
    <source>
        <dbReference type="Proteomes" id="UP000037069"/>
    </source>
</evidence>
<proteinExistence type="predicted"/>
<accession>A0A0L0BWM9</accession>